<evidence type="ECO:0008006" key="3">
    <source>
        <dbReference type="Google" id="ProtNLM"/>
    </source>
</evidence>
<evidence type="ECO:0000313" key="1">
    <source>
        <dbReference type="EMBL" id="KAK5641453.1"/>
    </source>
</evidence>
<evidence type="ECO:0000313" key="2">
    <source>
        <dbReference type="Proteomes" id="UP001329430"/>
    </source>
</evidence>
<gene>
    <name evidence="1" type="ORF">RI129_010000</name>
</gene>
<comment type="caution">
    <text evidence="1">The sequence shown here is derived from an EMBL/GenBank/DDBJ whole genome shotgun (WGS) entry which is preliminary data.</text>
</comment>
<accession>A0AAN7ZJE7</accession>
<organism evidence="1 2">
    <name type="scientific">Pyrocoelia pectoralis</name>
    <dbReference type="NCBI Taxonomy" id="417401"/>
    <lineage>
        <taxon>Eukaryota</taxon>
        <taxon>Metazoa</taxon>
        <taxon>Ecdysozoa</taxon>
        <taxon>Arthropoda</taxon>
        <taxon>Hexapoda</taxon>
        <taxon>Insecta</taxon>
        <taxon>Pterygota</taxon>
        <taxon>Neoptera</taxon>
        <taxon>Endopterygota</taxon>
        <taxon>Coleoptera</taxon>
        <taxon>Polyphaga</taxon>
        <taxon>Elateriformia</taxon>
        <taxon>Elateroidea</taxon>
        <taxon>Lampyridae</taxon>
        <taxon>Lampyrinae</taxon>
        <taxon>Pyrocoelia</taxon>
    </lineage>
</organism>
<proteinExistence type="predicted"/>
<reference evidence="1 2" key="1">
    <citation type="journal article" date="2024" name="Insects">
        <title>An Improved Chromosome-Level Genome Assembly of the Firefly Pyrocoelia pectoralis.</title>
        <authorList>
            <person name="Fu X."/>
            <person name="Meyer-Rochow V.B."/>
            <person name="Ballantyne L."/>
            <person name="Zhu X."/>
        </authorList>
    </citation>
    <scope>NUCLEOTIDE SEQUENCE [LARGE SCALE GENOMIC DNA]</scope>
    <source>
        <strain evidence="1">XCY_ONT2</strain>
    </source>
</reference>
<name>A0AAN7ZJE7_9COLE</name>
<dbReference type="Proteomes" id="UP001329430">
    <property type="component" value="Chromosome 7"/>
</dbReference>
<dbReference type="AlphaFoldDB" id="A0AAN7ZJE7"/>
<keyword evidence="2" id="KW-1185">Reference proteome</keyword>
<sequence>MKNMSVKKGQILEIQQSPCEAMFGCKAKVGLSTSNLPGEVVDSLVTDDDLENVEQQMEDAINAGTSSANELAAVAPELCHNKQEIRNKRLAAHASLQTQGAKMLKNSNAKLPPAKVGDNVRIRISDVDRGGDPRSVLAVVMHVEGAFYKLGTEHGVLKQLKSLRTVASSQSLTGGQGYTRSNCTTKSTKCSTNRCKCKNNKLLCNSKCHKSSSCCNKL</sequence>
<protein>
    <recommendedName>
        <fullName evidence="3">CRC domain-containing protein</fullName>
    </recommendedName>
</protein>
<dbReference type="EMBL" id="JAVRBK010000007">
    <property type="protein sequence ID" value="KAK5641453.1"/>
    <property type="molecule type" value="Genomic_DNA"/>
</dbReference>